<evidence type="ECO:0000256" key="1">
    <source>
        <dbReference type="SAM" id="MobiDB-lite"/>
    </source>
</evidence>
<dbReference type="GO" id="GO:0030133">
    <property type="term" value="C:transport vesicle"/>
    <property type="evidence" value="ECO:0007669"/>
    <property type="project" value="TreeGrafter"/>
</dbReference>
<dbReference type="EMBL" id="AKHW03006295">
    <property type="protein sequence ID" value="KYO21159.1"/>
    <property type="molecule type" value="Genomic_DNA"/>
</dbReference>
<feature type="region of interest" description="Disordered" evidence="1">
    <location>
        <begin position="1"/>
        <end position="35"/>
    </location>
</feature>
<evidence type="ECO:0000313" key="3">
    <source>
        <dbReference type="Proteomes" id="UP000050525"/>
    </source>
</evidence>
<dbReference type="Proteomes" id="UP000050525">
    <property type="component" value="Unassembled WGS sequence"/>
</dbReference>
<name>A0A151M9I6_ALLMI</name>
<comment type="caution">
    <text evidence="2">The sequence shown here is derived from an EMBL/GenBank/DDBJ whole genome shotgun (WGS) entry which is preliminary data.</text>
</comment>
<dbReference type="STRING" id="8496.A0A151M9I6"/>
<keyword evidence="3" id="KW-1185">Reference proteome</keyword>
<reference evidence="2 3" key="1">
    <citation type="journal article" date="2012" name="Genome Biol.">
        <title>Sequencing three crocodilian genomes to illuminate the evolution of archosaurs and amniotes.</title>
        <authorList>
            <person name="St John J.A."/>
            <person name="Braun E.L."/>
            <person name="Isberg S.R."/>
            <person name="Miles L.G."/>
            <person name="Chong A.Y."/>
            <person name="Gongora J."/>
            <person name="Dalzell P."/>
            <person name="Moran C."/>
            <person name="Bed'hom B."/>
            <person name="Abzhanov A."/>
            <person name="Burgess S.C."/>
            <person name="Cooksey A.M."/>
            <person name="Castoe T.A."/>
            <person name="Crawford N.G."/>
            <person name="Densmore L.D."/>
            <person name="Drew J.C."/>
            <person name="Edwards S.V."/>
            <person name="Faircloth B.C."/>
            <person name="Fujita M.K."/>
            <person name="Greenwold M.J."/>
            <person name="Hoffmann F.G."/>
            <person name="Howard J.M."/>
            <person name="Iguchi T."/>
            <person name="Janes D.E."/>
            <person name="Khan S.Y."/>
            <person name="Kohno S."/>
            <person name="de Koning A.J."/>
            <person name="Lance S.L."/>
            <person name="McCarthy F.M."/>
            <person name="McCormack J.E."/>
            <person name="Merchant M.E."/>
            <person name="Peterson D.G."/>
            <person name="Pollock D.D."/>
            <person name="Pourmand N."/>
            <person name="Raney B.J."/>
            <person name="Roessler K.A."/>
            <person name="Sanford J.R."/>
            <person name="Sawyer R.H."/>
            <person name="Schmidt C.J."/>
            <person name="Triplett E.W."/>
            <person name="Tuberville T.D."/>
            <person name="Venegas-Anaya M."/>
            <person name="Howard J.T."/>
            <person name="Jarvis E.D."/>
            <person name="Guillette L.J.Jr."/>
            <person name="Glenn T.C."/>
            <person name="Green R.E."/>
            <person name="Ray D.A."/>
        </authorList>
    </citation>
    <scope>NUCLEOTIDE SEQUENCE [LARGE SCALE GENOMIC DNA]</scope>
    <source>
        <strain evidence="2">KSC_2009_1</strain>
    </source>
</reference>
<sequence length="199" mass="22292">MSGAEPAAGEAGAALEPPGPRPLAPGSNDASPDEGLVEDLCLVDERAVEQLAEGLISHYLPDLQQSKQALQELTQNQAVLLDTLEQEISKFKECNSILDINTLFLEAKHYHSKLVNIRKEMLMLHEKTSKLKKRALKLQQKRQKEELEREQQLKSNHYDMERKYPNSATLSRAQPSNILLPGTSNSLMGLKINSWPSRL</sequence>
<accession>A0A151M9I6</accession>
<evidence type="ECO:0000313" key="2">
    <source>
        <dbReference type="EMBL" id="KYO21159.1"/>
    </source>
</evidence>
<dbReference type="PANTHER" id="PTHR31328">
    <property type="entry name" value="BIOGENESIS OF LYSOSOME-RELATED ORGANELLES COMPLEX 1 SUBUNIT 6"/>
    <property type="match status" value="1"/>
</dbReference>
<dbReference type="eggNOG" id="ENOG502RZNC">
    <property type="taxonomic scope" value="Eukaryota"/>
</dbReference>
<feature type="compositionally biased region" description="Low complexity" evidence="1">
    <location>
        <begin position="1"/>
        <end position="16"/>
    </location>
</feature>
<feature type="region of interest" description="Disordered" evidence="1">
    <location>
        <begin position="142"/>
        <end position="161"/>
    </location>
</feature>
<organism evidence="2 3">
    <name type="scientific">Alligator mississippiensis</name>
    <name type="common">American alligator</name>
    <dbReference type="NCBI Taxonomy" id="8496"/>
    <lineage>
        <taxon>Eukaryota</taxon>
        <taxon>Metazoa</taxon>
        <taxon>Chordata</taxon>
        <taxon>Craniata</taxon>
        <taxon>Vertebrata</taxon>
        <taxon>Euteleostomi</taxon>
        <taxon>Archelosauria</taxon>
        <taxon>Archosauria</taxon>
        <taxon>Crocodylia</taxon>
        <taxon>Alligatoridae</taxon>
        <taxon>Alligatorinae</taxon>
        <taxon>Alligator</taxon>
    </lineage>
</organism>
<protein>
    <submittedName>
        <fullName evidence="2">Biogenesis of lysosome-related organelles complex 1 subunit 6</fullName>
    </submittedName>
</protein>
<dbReference type="PANTHER" id="PTHR31328:SF2">
    <property type="entry name" value="BIOGENESIS OF LYSOSOME-RELATED ORGANELLES COMPLEX 1 SUBUNIT 6"/>
    <property type="match status" value="1"/>
</dbReference>
<dbReference type="Pfam" id="PF14712">
    <property type="entry name" value="Snapin_Pallidin"/>
    <property type="match status" value="1"/>
</dbReference>
<proteinExistence type="predicted"/>
<dbReference type="GO" id="GO:0031083">
    <property type="term" value="C:BLOC-1 complex"/>
    <property type="evidence" value="ECO:0007669"/>
    <property type="project" value="TreeGrafter"/>
</dbReference>
<dbReference type="InterPro" id="IPR028119">
    <property type="entry name" value="Snapin/Pallidin/Snn1"/>
</dbReference>
<gene>
    <name evidence="2" type="primary">BLOC1S6</name>
    <name evidence="2" type="ORF">Y1Q_0001445</name>
</gene>
<dbReference type="AlphaFoldDB" id="A0A151M9I6"/>